<reference evidence="2 3" key="1">
    <citation type="submission" date="2024-09" db="EMBL/GenBank/DDBJ databases">
        <title>Floridaenema gen nov. (Aerosakkonemataceae, Aerosakkonematales ord. nov., Cyanobacteria) from benthic tropical and subtropical fresh waters, with the description of four new species.</title>
        <authorList>
            <person name="Moretto J.A."/>
            <person name="Berthold D.E."/>
            <person name="Lefler F.W."/>
            <person name="Huang I.-S."/>
            <person name="Laughinghouse H. IV."/>
        </authorList>
    </citation>
    <scope>NUCLEOTIDE SEQUENCE [LARGE SCALE GENOMIC DNA]</scope>
    <source>
        <strain evidence="2 3">BLCC-F50</strain>
    </source>
</reference>
<evidence type="ECO:0000313" key="3">
    <source>
        <dbReference type="Proteomes" id="UP001576784"/>
    </source>
</evidence>
<evidence type="ECO:0000259" key="1">
    <source>
        <dbReference type="Pfam" id="PF15643"/>
    </source>
</evidence>
<sequence length="125" mass="13983">MTQINAEQLLVVRSIASQHENLKCVECASAIEDYLISQGIHGKRIKLYTGDGASWDSRIYDDSIPGDAISVNGRHEGIAIAIDGIETIFDNHHPEGMPKNQWLANLQFHSKILFGQQFQITEESF</sequence>
<comment type="caution">
    <text evidence="2">The sequence shown here is derived from an EMBL/GenBank/DDBJ whole genome shotgun (WGS) entry which is preliminary data.</text>
</comment>
<gene>
    <name evidence="2" type="ORF">ACE1CI_14530</name>
</gene>
<dbReference type="Pfam" id="PF15643">
    <property type="entry name" value="Tox-PL-2"/>
    <property type="match status" value="1"/>
</dbReference>
<dbReference type="RefSeq" id="WP_413263796.1">
    <property type="nucleotide sequence ID" value="NZ_JBHFNR010000099.1"/>
</dbReference>
<feature type="domain" description="Tox-PL-2" evidence="1">
    <location>
        <begin position="12"/>
        <end position="106"/>
    </location>
</feature>
<organism evidence="2 3">
    <name type="scientific">Floridaenema flaviceps BLCC-F50</name>
    <dbReference type="NCBI Taxonomy" id="3153642"/>
    <lineage>
        <taxon>Bacteria</taxon>
        <taxon>Bacillati</taxon>
        <taxon>Cyanobacteriota</taxon>
        <taxon>Cyanophyceae</taxon>
        <taxon>Oscillatoriophycideae</taxon>
        <taxon>Aerosakkonematales</taxon>
        <taxon>Aerosakkonemataceae</taxon>
        <taxon>Floridanema</taxon>
        <taxon>Floridanema flaviceps</taxon>
    </lineage>
</organism>
<dbReference type="Proteomes" id="UP001576784">
    <property type="component" value="Unassembled WGS sequence"/>
</dbReference>
<protein>
    <submittedName>
        <fullName evidence="2">Papain fold toxin domain-containing protein</fullName>
    </submittedName>
</protein>
<evidence type="ECO:0000313" key="2">
    <source>
        <dbReference type="EMBL" id="MFB2894123.1"/>
    </source>
</evidence>
<proteinExistence type="predicted"/>
<dbReference type="InterPro" id="IPR028910">
    <property type="entry name" value="Tox-PL-2_dom"/>
</dbReference>
<accession>A0ABV4XS76</accession>
<keyword evidence="3" id="KW-1185">Reference proteome</keyword>
<dbReference type="EMBL" id="JBHFNR010000099">
    <property type="protein sequence ID" value="MFB2894123.1"/>
    <property type="molecule type" value="Genomic_DNA"/>
</dbReference>
<name>A0ABV4XS76_9CYAN</name>